<reference evidence="2" key="1">
    <citation type="submission" date="2018-07" db="EMBL/GenBank/DDBJ databases">
        <authorList>
            <person name="Gao Z.-S."/>
            <person name="Jia H.-M."/>
            <person name="Jia H.-J."/>
            <person name="Cai Q.-L."/>
            <person name="Wang Y."/>
            <person name="Zhao H.-B."/>
        </authorList>
    </citation>
    <scope>NUCLEOTIDE SEQUENCE</scope>
    <source>
        <tissue evidence="2">Leaves</tissue>
    </source>
</reference>
<accession>A0A6A1UYU0</accession>
<gene>
    <name evidence="2" type="ORF">CJ030_MR7G023663</name>
    <name evidence="3" type="ORF">CJ030_MR7G027514</name>
</gene>
<comment type="caution">
    <text evidence="2">The sequence shown here is derived from an EMBL/GenBank/DDBJ whole genome shotgun (WGS) entry which is preliminary data.</text>
</comment>
<dbReference type="SUPFAM" id="SSF46689">
    <property type="entry name" value="Homeodomain-like"/>
    <property type="match status" value="1"/>
</dbReference>
<keyword evidence="4" id="KW-1185">Reference proteome</keyword>
<organism evidence="2 4">
    <name type="scientific">Morella rubra</name>
    <name type="common">Chinese bayberry</name>
    <dbReference type="NCBI Taxonomy" id="262757"/>
    <lineage>
        <taxon>Eukaryota</taxon>
        <taxon>Viridiplantae</taxon>
        <taxon>Streptophyta</taxon>
        <taxon>Embryophyta</taxon>
        <taxon>Tracheophyta</taxon>
        <taxon>Spermatophyta</taxon>
        <taxon>Magnoliopsida</taxon>
        <taxon>eudicotyledons</taxon>
        <taxon>Gunneridae</taxon>
        <taxon>Pentapetalae</taxon>
        <taxon>rosids</taxon>
        <taxon>fabids</taxon>
        <taxon>Fagales</taxon>
        <taxon>Myricaceae</taxon>
        <taxon>Morella</taxon>
    </lineage>
</organism>
<dbReference type="SMART" id="SM00727">
    <property type="entry name" value="STI1"/>
    <property type="match status" value="1"/>
</dbReference>
<reference evidence="2" key="3">
    <citation type="submission" date="2019-09" db="EMBL/GenBank/DDBJ databases">
        <authorList>
            <person name="Gao Z."/>
        </authorList>
    </citation>
    <scope>NUCLEOTIDE SEQUENCE</scope>
    <source>
        <tissue evidence="2">Leaves</tissue>
    </source>
</reference>
<evidence type="ECO:0000259" key="1">
    <source>
        <dbReference type="SMART" id="SM00727"/>
    </source>
</evidence>
<dbReference type="AlphaFoldDB" id="A0A6A1UYU0"/>
<dbReference type="Proteomes" id="UP000516437">
    <property type="component" value="Chromosome 7"/>
</dbReference>
<reference evidence="2 4" key="2">
    <citation type="journal article" date="2019" name="Plant Biotechnol. J.">
        <title>The red bayberry genome and genetic basis of sex determination.</title>
        <authorList>
            <person name="Jia H.M."/>
            <person name="Jia H.J."/>
            <person name="Cai Q.L."/>
            <person name="Wang Y."/>
            <person name="Zhao H.B."/>
            <person name="Yang W.F."/>
            <person name="Wang G.Y."/>
            <person name="Li Y.H."/>
            <person name="Zhan D.L."/>
            <person name="Shen Y.T."/>
            <person name="Niu Q.F."/>
            <person name="Chang L."/>
            <person name="Qiu J."/>
            <person name="Zhao L."/>
            <person name="Xie H.B."/>
            <person name="Fu W.Y."/>
            <person name="Jin J."/>
            <person name="Li X.W."/>
            <person name="Jiao Y."/>
            <person name="Zhou C.C."/>
            <person name="Tu T."/>
            <person name="Chai C.Y."/>
            <person name="Gao J.L."/>
            <person name="Fan L.J."/>
            <person name="van de Weg E."/>
            <person name="Wang J.Y."/>
            <person name="Gao Z.S."/>
        </authorList>
    </citation>
    <scope>NUCLEOTIDE SEQUENCE [LARGE SCALE GENOMIC DNA]</scope>
    <source>
        <tissue evidence="2">Leaves</tissue>
    </source>
</reference>
<dbReference type="GO" id="GO:0005634">
    <property type="term" value="C:nucleus"/>
    <property type="evidence" value="ECO:0007669"/>
    <property type="project" value="InterPro"/>
</dbReference>
<dbReference type="InterPro" id="IPR009057">
    <property type="entry name" value="Homeodomain-like_sf"/>
</dbReference>
<evidence type="ECO:0000313" key="4">
    <source>
        <dbReference type="Proteomes" id="UP000516437"/>
    </source>
</evidence>
<protein>
    <submittedName>
        <fullName evidence="2">Putative chromatin-remodeling complex ATPase chain</fullName>
    </submittedName>
</protein>
<dbReference type="GO" id="GO:0006338">
    <property type="term" value="P:chromatin remodeling"/>
    <property type="evidence" value="ECO:0007669"/>
    <property type="project" value="InterPro"/>
</dbReference>
<sequence length="96" mass="11324">MNQILSLNPQLRGMFDMIPQLREMMQNPDLLRQLTNPETIQLGFSNFTLAPYKAQIIKNIERREARISCKDEIMKAIGKKLDKYKNPWLELKIQYG</sequence>
<dbReference type="GO" id="GO:0003677">
    <property type="term" value="F:DNA binding"/>
    <property type="evidence" value="ECO:0007669"/>
    <property type="project" value="InterPro"/>
</dbReference>
<dbReference type="InterPro" id="IPR015195">
    <property type="entry name" value="SLIDE"/>
</dbReference>
<name>A0A6A1UYU0_9ROSI</name>
<evidence type="ECO:0000313" key="3">
    <source>
        <dbReference type="EMBL" id="KAB1205576.1"/>
    </source>
</evidence>
<dbReference type="EMBL" id="RXIC02000025">
    <property type="protein sequence ID" value="KAB1205523.1"/>
    <property type="molecule type" value="Genomic_DNA"/>
</dbReference>
<dbReference type="OrthoDB" id="267397at2759"/>
<proteinExistence type="predicted"/>
<feature type="domain" description="STI1" evidence="1">
    <location>
        <begin position="8"/>
        <end position="43"/>
    </location>
</feature>
<dbReference type="InterPro" id="IPR006636">
    <property type="entry name" value="STI1_HS-bd"/>
</dbReference>
<dbReference type="Pfam" id="PF09111">
    <property type="entry name" value="SLIDE"/>
    <property type="match status" value="1"/>
</dbReference>
<dbReference type="EMBL" id="RXIC02000025">
    <property type="protein sequence ID" value="KAB1205576.1"/>
    <property type="molecule type" value="Genomic_DNA"/>
</dbReference>
<evidence type="ECO:0000313" key="2">
    <source>
        <dbReference type="EMBL" id="KAB1205523.1"/>
    </source>
</evidence>